<dbReference type="SUPFAM" id="SSF159501">
    <property type="entry name" value="EreA/ChaN-like"/>
    <property type="match status" value="1"/>
</dbReference>
<evidence type="ECO:0000313" key="4">
    <source>
        <dbReference type="Proteomes" id="UP000019095"/>
    </source>
</evidence>
<protein>
    <recommendedName>
        <fullName evidence="2">Haem-binding uptake Tiki superfamily ChaN domain-containing protein</fullName>
    </recommendedName>
</protein>
<feature type="chain" id="PRO_5004793009" description="Haem-binding uptake Tiki superfamily ChaN domain-containing protein" evidence="1">
    <location>
        <begin position="24"/>
        <end position="282"/>
    </location>
</feature>
<dbReference type="HOGENOM" id="CLU_062196_1_1_4"/>
<dbReference type="eggNOG" id="COG3016">
    <property type="taxonomic scope" value="Bacteria"/>
</dbReference>
<dbReference type="Pfam" id="PF04187">
    <property type="entry name" value="Cofac_haem_bdg"/>
    <property type="match status" value="1"/>
</dbReference>
<dbReference type="RefSeq" id="WP_025373974.1">
    <property type="nucleotide sequence ID" value="NZ_CP003915.1"/>
</dbReference>
<dbReference type="InterPro" id="IPR016773">
    <property type="entry name" value="Fe3_uptake_reg_CjrA_prd"/>
</dbReference>
<evidence type="ECO:0000256" key="1">
    <source>
        <dbReference type="SAM" id="SignalP"/>
    </source>
</evidence>
<feature type="domain" description="Haem-binding uptake Tiki superfamily ChaN" evidence="2">
    <location>
        <begin position="53"/>
        <end position="250"/>
    </location>
</feature>
<feature type="signal peptide" evidence="1">
    <location>
        <begin position="1"/>
        <end position="23"/>
    </location>
</feature>
<dbReference type="Proteomes" id="UP000019095">
    <property type="component" value="Chromosome"/>
</dbReference>
<dbReference type="PATRIC" id="fig|1247726.3.peg.3585"/>
<dbReference type="InterPro" id="IPR007314">
    <property type="entry name" value="Cofac_haem-bd_dom"/>
</dbReference>
<gene>
    <name evidence="3" type="ORF">MIM_c32390</name>
</gene>
<dbReference type="KEGG" id="amim:MIM_c32390"/>
<dbReference type="PROSITE" id="PS51257">
    <property type="entry name" value="PROKAR_LIPOPROTEIN"/>
    <property type="match status" value="1"/>
</dbReference>
<keyword evidence="1" id="KW-0732">Signal</keyword>
<dbReference type="CDD" id="cd14727">
    <property type="entry name" value="ChanN-like"/>
    <property type="match status" value="1"/>
</dbReference>
<name>W0PJZ2_ADVMD</name>
<evidence type="ECO:0000313" key="3">
    <source>
        <dbReference type="EMBL" id="AHG65303.1"/>
    </source>
</evidence>
<dbReference type="AlphaFoldDB" id="W0PJZ2"/>
<evidence type="ECO:0000259" key="2">
    <source>
        <dbReference type="Pfam" id="PF04187"/>
    </source>
</evidence>
<dbReference type="EMBL" id="CP003915">
    <property type="protein sequence ID" value="AHG65303.1"/>
    <property type="molecule type" value="Genomic_DNA"/>
</dbReference>
<dbReference type="PIRSF" id="PIRSF020419">
    <property type="entry name" value="Fe_uptake_reg_CjrA_prd"/>
    <property type="match status" value="1"/>
</dbReference>
<dbReference type="Gene3D" id="3.40.50.11550">
    <property type="match status" value="1"/>
</dbReference>
<accession>W0PJZ2</accession>
<sequence length="282" mass="31583">MLWFVLKKVNVLCSALLCGALLTACVSPDPFEIGHTQVYSAKKQQHLTFAQWIDALQSYDVLLIGEKHDDVRHHQAQLALLQALHRHRAIRAVALEMLPSSKQAAFIQAQRTAQEQLRRDPATDASVIKAGLEWPASWDWAQYRSLVMWMLREQIPMIGANLDQTELAIIAKGAQPLKGRVSTAPEVHEALSQLVSGHHLESDTPVQALVQAQQFKDRRMAESLVRNAKPVVLLAGNVHVNKKLGVPLHLQDYGQRKVVSIMLVSSFDGRDADQADYFWVIN</sequence>
<organism evidence="3 4">
    <name type="scientific">Advenella mimigardefordensis (strain DSM 17166 / LMG 22922 / DPN7)</name>
    <dbReference type="NCBI Taxonomy" id="1247726"/>
    <lineage>
        <taxon>Bacteria</taxon>
        <taxon>Pseudomonadati</taxon>
        <taxon>Pseudomonadota</taxon>
        <taxon>Betaproteobacteria</taxon>
        <taxon>Burkholderiales</taxon>
        <taxon>Alcaligenaceae</taxon>
    </lineage>
</organism>
<dbReference type="STRING" id="1247726.MIM_c32390"/>
<proteinExistence type="predicted"/>
<dbReference type="Gene3D" id="1.10.8.760">
    <property type="entry name" value="Haem-binding uptake, Tiki superfamily, ChaN, domain 2"/>
    <property type="match status" value="1"/>
</dbReference>
<dbReference type="OrthoDB" id="9795827at2"/>
<keyword evidence="4" id="KW-1185">Reference proteome</keyword>
<reference evidence="3 4" key="1">
    <citation type="journal article" date="2014" name="Microbiology">
        <title>Unravelling the complete genome sequence of Advenella mimigardefordensis strain DPN7T and novel insights in the catabolism of the xenobiotic polythioester precursor 3,3'-dithiodipropionate.</title>
        <authorList>
            <person name="Wubbeler J.H."/>
            <person name="Hiessl S."/>
            <person name="Schuldes J."/>
            <person name="Thurmer A."/>
            <person name="Daniel R."/>
            <person name="Steinbuchel A."/>
        </authorList>
    </citation>
    <scope>NUCLEOTIDE SEQUENCE [LARGE SCALE GENOMIC DNA]</scope>
    <source>
        <strain evidence="4">DSM 17166 / LMG 22922 / DPN7</strain>
    </source>
</reference>